<dbReference type="InterPro" id="IPR000175">
    <property type="entry name" value="Na/ntran_symport"/>
</dbReference>
<comment type="subcellular location">
    <subcellularLocation>
        <location evidence="1">Membrane</location>
        <topology evidence="1">Multi-pass membrane protein</topology>
    </subcellularLocation>
</comment>
<dbReference type="InterPro" id="IPR037272">
    <property type="entry name" value="SNS_sf"/>
</dbReference>
<keyword evidence="6 9" id="KW-1133">Transmembrane helix</keyword>
<dbReference type="Pfam" id="PF00209">
    <property type="entry name" value="SNF"/>
    <property type="match status" value="1"/>
</dbReference>
<name>A0AA39EXL7_9HYME</name>
<evidence type="ECO:0000256" key="7">
    <source>
        <dbReference type="ARBA" id="ARBA00023136"/>
    </source>
</evidence>
<dbReference type="GO" id="GO:0089718">
    <property type="term" value="P:amino acid import across plasma membrane"/>
    <property type="evidence" value="ECO:0007669"/>
    <property type="project" value="TreeGrafter"/>
</dbReference>
<evidence type="ECO:0000256" key="3">
    <source>
        <dbReference type="ARBA" id="ARBA00022448"/>
    </source>
</evidence>
<evidence type="ECO:0000256" key="9">
    <source>
        <dbReference type="SAM" id="Phobius"/>
    </source>
</evidence>
<dbReference type="GO" id="GO:0015187">
    <property type="term" value="F:glycine transmembrane transporter activity"/>
    <property type="evidence" value="ECO:0007669"/>
    <property type="project" value="TreeGrafter"/>
</dbReference>
<evidence type="ECO:0000256" key="2">
    <source>
        <dbReference type="ARBA" id="ARBA00006459"/>
    </source>
</evidence>
<comment type="similarity">
    <text evidence="2 8">Belongs to the sodium:neurotransmitter symporter (SNF) (TC 2.A.22) family.</text>
</comment>
<dbReference type="PRINTS" id="PR00176">
    <property type="entry name" value="NANEUSMPORT"/>
</dbReference>
<dbReference type="SUPFAM" id="SSF161070">
    <property type="entry name" value="SNF-like"/>
    <property type="match status" value="1"/>
</dbReference>
<keyword evidence="5 8" id="KW-0769">Symport</keyword>
<dbReference type="CDD" id="cd10324">
    <property type="entry name" value="SLC6sbd"/>
    <property type="match status" value="1"/>
</dbReference>
<feature type="transmembrane region" description="Helical" evidence="9">
    <location>
        <begin position="228"/>
        <end position="252"/>
    </location>
</feature>
<feature type="transmembrane region" description="Helical" evidence="9">
    <location>
        <begin position="171"/>
        <end position="193"/>
    </location>
</feature>
<dbReference type="GO" id="GO:0015179">
    <property type="term" value="F:L-amino acid transmembrane transporter activity"/>
    <property type="evidence" value="ECO:0007669"/>
    <property type="project" value="TreeGrafter"/>
</dbReference>
<dbReference type="Gene3D" id="1.10.287.70">
    <property type="match status" value="1"/>
</dbReference>
<keyword evidence="4 8" id="KW-0812">Transmembrane</keyword>
<organism evidence="10 11">
    <name type="scientific">Microctonus aethiopoides</name>
    <dbReference type="NCBI Taxonomy" id="144406"/>
    <lineage>
        <taxon>Eukaryota</taxon>
        <taxon>Metazoa</taxon>
        <taxon>Ecdysozoa</taxon>
        <taxon>Arthropoda</taxon>
        <taxon>Hexapoda</taxon>
        <taxon>Insecta</taxon>
        <taxon>Pterygota</taxon>
        <taxon>Neoptera</taxon>
        <taxon>Endopterygota</taxon>
        <taxon>Hymenoptera</taxon>
        <taxon>Apocrita</taxon>
        <taxon>Ichneumonoidea</taxon>
        <taxon>Braconidae</taxon>
        <taxon>Euphorinae</taxon>
        <taxon>Microctonus</taxon>
    </lineage>
</organism>
<feature type="transmembrane region" description="Helical" evidence="9">
    <location>
        <begin position="598"/>
        <end position="624"/>
    </location>
</feature>
<reference evidence="10" key="1">
    <citation type="journal article" date="2023" name="bioRxiv">
        <title>Scaffold-level genome assemblies of two parasitoid biocontrol wasps reveal the parthenogenesis mechanism and an associated novel virus.</title>
        <authorList>
            <person name="Inwood S."/>
            <person name="Skelly J."/>
            <person name="Guhlin J."/>
            <person name="Harrop T."/>
            <person name="Goldson S."/>
            <person name="Dearden P."/>
        </authorList>
    </citation>
    <scope>NUCLEOTIDE SEQUENCE</scope>
    <source>
        <strain evidence="10">Irish</strain>
        <tissue evidence="10">Whole body</tissue>
    </source>
</reference>
<feature type="transmembrane region" description="Helical" evidence="9">
    <location>
        <begin position="645"/>
        <end position="664"/>
    </location>
</feature>
<evidence type="ECO:0000256" key="6">
    <source>
        <dbReference type="ARBA" id="ARBA00022989"/>
    </source>
</evidence>
<evidence type="ECO:0000256" key="4">
    <source>
        <dbReference type="ARBA" id="ARBA00022692"/>
    </source>
</evidence>
<feature type="transmembrane region" description="Helical" evidence="9">
    <location>
        <begin position="519"/>
        <end position="539"/>
    </location>
</feature>
<dbReference type="GO" id="GO:0005283">
    <property type="term" value="F:amino acid:sodium symporter activity"/>
    <property type="evidence" value="ECO:0007669"/>
    <property type="project" value="TreeGrafter"/>
</dbReference>
<gene>
    <name evidence="10" type="ORF">PV328_011184</name>
</gene>
<evidence type="ECO:0000313" key="11">
    <source>
        <dbReference type="Proteomes" id="UP001168990"/>
    </source>
</evidence>
<evidence type="ECO:0000256" key="1">
    <source>
        <dbReference type="ARBA" id="ARBA00004141"/>
    </source>
</evidence>
<proteinExistence type="inferred from homology"/>
<keyword evidence="11" id="KW-1185">Reference proteome</keyword>
<keyword evidence="3 8" id="KW-0813">Transport</keyword>
<protein>
    <recommendedName>
        <fullName evidence="8">Transporter</fullName>
    </recommendedName>
</protein>
<dbReference type="PROSITE" id="PS00610">
    <property type="entry name" value="NA_NEUROTRAN_SYMP_1"/>
    <property type="match status" value="1"/>
</dbReference>
<evidence type="ECO:0000256" key="8">
    <source>
        <dbReference type="RuleBase" id="RU003732"/>
    </source>
</evidence>
<reference evidence="10" key="2">
    <citation type="submission" date="2023-03" db="EMBL/GenBank/DDBJ databases">
        <authorList>
            <person name="Inwood S.N."/>
            <person name="Skelly J.G."/>
            <person name="Guhlin J."/>
            <person name="Harrop T.W.R."/>
            <person name="Goldson S.G."/>
            <person name="Dearden P.K."/>
        </authorList>
    </citation>
    <scope>NUCLEOTIDE SEQUENCE</scope>
    <source>
        <strain evidence="10">Irish</strain>
        <tissue evidence="10">Whole body</tissue>
    </source>
</reference>
<keyword evidence="7 9" id="KW-0472">Membrane</keyword>
<feature type="transmembrane region" description="Helical" evidence="9">
    <location>
        <begin position="479"/>
        <end position="499"/>
    </location>
</feature>
<dbReference type="PANTHER" id="PTHR11616">
    <property type="entry name" value="SODIUM/CHLORIDE DEPENDENT TRANSPORTER"/>
    <property type="match status" value="1"/>
</dbReference>
<dbReference type="GO" id="GO:0005886">
    <property type="term" value="C:plasma membrane"/>
    <property type="evidence" value="ECO:0007669"/>
    <property type="project" value="TreeGrafter"/>
</dbReference>
<dbReference type="PANTHER" id="PTHR11616:SF236">
    <property type="entry name" value="TRANSPORTER"/>
    <property type="match status" value="1"/>
</dbReference>
<dbReference type="Proteomes" id="UP001168990">
    <property type="component" value="Unassembled WGS sequence"/>
</dbReference>
<dbReference type="EMBL" id="JAQQBS010001425">
    <property type="protein sequence ID" value="KAK0157440.1"/>
    <property type="molecule type" value="Genomic_DNA"/>
</dbReference>
<feature type="transmembrane region" description="Helical" evidence="9">
    <location>
        <begin position="546"/>
        <end position="564"/>
    </location>
</feature>
<evidence type="ECO:0000256" key="5">
    <source>
        <dbReference type="ARBA" id="ARBA00022847"/>
    </source>
</evidence>
<sequence>MYSESTDEPEALDDWEELEAILVALQDPPELQMTGNICDGLNFDRTEYLDGSIIRAVVTIPAEHEWIPDKDYDENLMETMLSSDVLVVQAMKSALNVTFIFNVDENGFDMKEKATGFYRRLENRSSDIAICFRSHYGSRNFQMTYPVFHSQLHIVTNNRGFYTPLEKIKNYYGIVTLISMCVIFSMTYIVIVLSEKRRRWTFAGFEVLRLIVNASIHSRMNTLSRRIFFTMIFLYCLIFQATFSGHLSAFLTKDEYRKNVEKLEDLRDSRYDVIYGSSSIPLLIKDPLLKKKIIVSHPDCAPRIIGNDSAACICDIMFLSTSKVVFDEKLHMSKEPISKMVYILPIRDDWPLRERVDIFLMRLEQGEHIYQHTKGYLEKNRGKKLVLETIQAAVELPLNRANWTNQTEFVLSCIGYAIGIGNIWRFPFLVYRNGGGSFLIPFILVLIIMGLPIFYMELCIGQYTGLGPVQAYRRMAPAFGGLGVCVTLEGASAGIIWFITPQWDKLLNASVWGDAASQVYYSLGIGCGSLITLSSYNAIFVTLTNLFTSIFAGFVIFSIIGYLAHQTNLPIEDTVRSGPGLAFVAYPEAVVRMPLPNMWAVLFFLMLFILGLGSQSFTYTLQFAGIQAINSAILDVRPSLRKHESFVILGICACGWLAAIPMIYDGGVYLYTLMDWNTASWAILLIGIAEVGIPAWCYGCNKFLDNIEEMKMSLSCVARCFHLSNDYVRIGFLWQLRFSTMGKRDWHFDRTDYTSTFTTLLLLLPLEGTGECSIDEGGSQGGDGSEIGWLPWYTHSETGVYLVRRTNGARRKNLNREEEIRGQSGFRIKEERKKNDIRREIGDGFRYFLHWLSYNYCLLTWGKSGEDPRGDSKQNLIDKIARLEFRGDSQVSNKGY</sequence>
<comment type="caution">
    <text evidence="10">The sequence shown here is derived from an EMBL/GenBank/DDBJ whole genome shotgun (WGS) entry which is preliminary data.</text>
</comment>
<dbReference type="AlphaFoldDB" id="A0AA39EXL7"/>
<accession>A0AA39EXL7</accession>
<feature type="transmembrane region" description="Helical" evidence="9">
    <location>
        <begin position="438"/>
        <end position="458"/>
    </location>
</feature>
<dbReference type="SUPFAM" id="SSF53850">
    <property type="entry name" value="Periplasmic binding protein-like II"/>
    <property type="match status" value="1"/>
</dbReference>
<evidence type="ECO:0000313" key="10">
    <source>
        <dbReference type="EMBL" id="KAK0157440.1"/>
    </source>
</evidence>
<dbReference type="PROSITE" id="PS50267">
    <property type="entry name" value="NA_NEUROTRAN_SYMP_3"/>
    <property type="match status" value="1"/>
</dbReference>
<feature type="transmembrane region" description="Helical" evidence="9">
    <location>
        <begin position="679"/>
        <end position="701"/>
    </location>
</feature>
<feature type="transmembrane region" description="Helical" evidence="9">
    <location>
        <begin position="409"/>
        <end position="426"/>
    </location>
</feature>